<organism evidence="2 3">
    <name type="scientific">Rhodocytophaga rosea</name>
    <dbReference type="NCBI Taxonomy" id="2704465"/>
    <lineage>
        <taxon>Bacteria</taxon>
        <taxon>Pseudomonadati</taxon>
        <taxon>Bacteroidota</taxon>
        <taxon>Cytophagia</taxon>
        <taxon>Cytophagales</taxon>
        <taxon>Rhodocytophagaceae</taxon>
        <taxon>Rhodocytophaga</taxon>
    </lineage>
</organism>
<feature type="compositionally biased region" description="Polar residues" evidence="1">
    <location>
        <begin position="221"/>
        <end position="235"/>
    </location>
</feature>
<feature type="region of interest" description="Disordered" evidence="1">
    <location>
        <begin position="179"/>
        <end position="235"/>
    </location>
</feature>
<keyword evidence="3" id="KW-1185">Reference proteome</keyword>
<protein>
    <recommendedName>
        <fullName evidence="4">Secretin/TonB short N-terminal domain-containing protein</fullName>
    </recommendedName>
</protein>
<sequence length="633" mass="68340">MRHVIILILAVLCLNLNVWAQQQVLETKVSLQYKEVSLERAISDIQKKYGIRFSYVNNLIPLQTKVSIDVKDQTLRAALDELLKNVEVNYYLVGDQIVLKNEPKKTSQIEPLAKPRYVSMISGLEPQAVVTQTDSNLLAVNDADMTPSSPDPSTSTLHIQLMASLLHITDQIKSDVATISQREKENREKRLANKNTKEDKTVEEKSIKAEVEPEKEKKQAPTENNDASVADSVTSEQSGYIKRPFQVSFVAPISSNGLEAGKVVNTVSLNIISGYAAGLEGVEFAGVLNMENDYVKGAQFAGVGNLVKKNVTGAQFAGVFNINGDTIHGGQFAGFVNVAARATEAAQFAGFVNVTGSAMKGAQFAGFANVNKGITGPQAAGFVNVVGGDVKGGQAAGFANVNKGTTTGPQFAGFLNYSGKKAKSAQFAGFSNITNGEHTGVQVSGFLNFAHRLKGVQLGFINVADTVDGVQIGFLSISKKGYRRLELWGSEALTANIAFKMGSRQFYNIFAVGAQTFGDEFRWGWGYGFGSELRLSRGLALNIDAIAYHINEDEVFTDDLNLLNVLRANLGVRLAGNTHLFAGPTFNVMVSDHASGNDGKLGSGIAPSWVSYNETHKDTNVKMWPGFNVGIRF</sequence>
<name>A0A6C0GUX0_9BACT</name>
<dbReference type="EMBL" id="CP048222">
    <property type="protein sequence ID" value="QHT71353.1"/>
    <property type="molecule type" value="Genomic_DNA"/>
</dbReference>
<evidence type="ECO:0000256" key="1">
    <source>
        <dbReference type="SAM" id="MobiDB-lite"/>
    </source>
</evidence>
<dbReference type="Gene3D" id="3.55.50.30">
    <property type="match status" value="1"/>
</dbReference>
<reference evidence="2 3" key="1">
    <citation type="submission" date="2020-01" db="EMBL/GenBank/DDBJ databases">
        <authorList>
            <person name="Kim M.K."/>
        </authorList>
    </citation>
    <scope>NUCLEOTIDE SEQUENCE [LARGE SCALE GENOMIC DNA]</scope>
    <source>
        <strain evidence="2 3">172606-1</strain>
    </source>
</reference>
<gene>
    <name evidence="2" type="ORF">GXP67_34200</name>
</gene>
<evidence type="ECO:0000313" key="3">
    <source>
        <dbReference type="Proteomes" id="UP000480178"/>
    </source>
</evidence>
<proteinExistence type="predicted"/>
<dbReference type="RefSeq" id="WP_162447292.1">
    <property type="nucleotide sequence ID" value="NZ_CP048222.1"/>
</dbReference>
<evidence type="ECO:0008006" key="4">
    <source>
        <dbReference type="Google" id="ProtNLM"/>
    </source>
</evidence>
<dbReference type="AlphaFoldDB" id="A0A6C0GUX0"/>
<dbReference type="KEGG" id="rhoz:GXP67_34200"/>
<dbReference type="Proteomes" id="UP000480178">
    <property type="component" value="Chromosome"/>
</dbReference>
<accession>A0A6C0GUX0</accession>
<feature type="compositionally biased region" description="Basic and acidic residues" evidence="1">
    <location>
        <begin position="181"/>
        <end position="220"/>
    </location>
</feature>
<evidence type="ECO:0000313" key="2">
    <source>
        <dbReference type="EMBL" id="QHT71353.1"/>
    </source>
</evidence>